<dbReference type="Gene3D" id="3.30.830.10">
    <property type="entry name" value="Metalloenzyme, LuxS/M16 peptidase-like"/>
    <property type="match status" value="4"/>
</dbReference>
<organism evidence="6 7">
    <name type="scientific">Commensalibacter intestini A911</name>
    <dbReference type="NCBI Taxonomy" id="1088868"/>
    <lineage>
        <taxon>Bacteria</taxon>
        <taxon>Pseudomonadati</taxon>
        <taxon>Pseudomonadota</taxon>
        <taxon>Alphaproteobacteria</taxon>
        <taxon>Acetobacterales</taxon>
        <taxon>Acetobacteraceae</taxon>
    </lineage>
</organism>
<dbReference type="STRING" id="1088868.CIN_04580"/>
<evidence type="ECO:0000256" key="3">
    <source>
        <dbReference type="SAM" id="SignalP"/>
    </source>
</evidence>
<reference evidence="6 7" key="1">
    <citation type="submission" date="2011-10" db="EMBL/GenBank/DDBJ databases">
        <title>Genome Sequence of Commensalibacter intestini A911, isolated from Drosophila gut.</title>
        <authorList>
            <person name="Lee W.-J."/>
            <person name="Kim E.-K."/>
        </authorList>
    </citation>
    <scope>NUCLEOTIDE SEQUENCE [LARGE SCALE GENOMIC DNA]</scope>
    <source>
        <strain evidence="6 7">A911</strain>
    </source>
</reference>
<feature type="domain" description="Peptidase M16 N-terminal" evidence="4">
    <location>
        <begin position="70"/>
        <end position="212"/>
    </location>
</feature>
<feature type="chain" id="PRO_5003488453" evidence="3">
    <location>
        <begin position="23"/>
        <end position="916"/>
    </location>
</feature>
<evidence type="ECO:0000259" key="5">
    <source>
        <dbReference type="Pfam" id="PF05193"/>
    </source>
</evidence>
<dbReference type="InterPro" id="IPR007863">
    <property type="entry name" value="Peptidase_M16_C"/>
</dbReference>
<dbReference type="eggNOG" id="COG0612">
    <property type="taxonomic scope" value="Bacteria"/>
</dbReference>
<comment type="similarity">
    <text evidence="1">Belongs to the peptidase M16 family.</text>
</comment>
<dbReference type="Pfam" id="PF00675">
    <property type="entry name" value="Peptidase_M16"/>
    <property type="match status" value="1"/>
</dbReference>
<gene>
    <name evidence="6" type="ORF">CIN_04580</name>
</gene>
<dbReference type="GO" id="GO:0046872">
    <property type="term" value="F:metal ion binding"/>
    <property type="evidence" value="ECO:0007669"/>
    <property type="project" value="InterPro"/>
</dbReference>
<evidence type="ECO:0000256" key="1">
    <source>
        <dbReference type="ARBA" id="ARBA00007261"/>
    </source>
</evidence>
<dbReference type="PATRIC" id="fig|1088868.3.peg.458"/>
<dbReference type="InterPro" id="IPR050361">
    <property type="entry name" value="MPP/UQCRC_Complex"/>
</dbReference>
<dbReference type="PANTHER" id="PTHR11851">
    <property type="entry name" value="METALLOPROTEASE"/>
    <property type="match status" value="1"/>
</dbReference>
<keyword evidence="2" id="KW-0378">Hydrolase</keyword>
<dbReference type="RefSeq" id="WP_008853448.1">
    <property type="nucleotide sequence ID" value="NZ_AGFR01000003.1"/>
</dbReference>
<accession>G6EYD8</accession>
<name>G6EYD8_9PROT</name>
<dbReference type="EMBL" id="AGFR01000003">
    <property type="protein sequence ID" value="EHD14526.1"/>
    <property type="molecule type" value="Genomic_DNA"/>
</dbReference>
<evidence type="ECO:0000313" key="7">
    <source>
        <dbReference type="Proteomes" id="UP000005939"/>
    </source>
</evidence>
<dbReference type="AlphaFoldDB" id="G6EYD8"/>
<keyword evidence="2" id="KW-0482">Metalloprotease</keyword>
<comment type="caution">
    <text evidence="6">The sequence shown here is derived from an EMBL/GenBank/DDBJ whole genome shotgun (WGS) entry which is preliminary data.</text>
</comment>
<evidence type="ECO:0000259" key="4">
    <source>
        <dbReference type="Pfam" id="PF00675"/>
    </source>
</evidence>
<dbReference type="GO" id="GO:0008237">
    <property type="term" value="F:metallopeptidase activity"/>
    <property type="evidence" value="ECO:0007669"/>
    <property type="project" value="UniProtKB-KW"/>
</dbReference>
<dbReference type="Proteomes" id="UP000005939">
    <property type="component" value="Unassembled WGS sequence"/>
</dbReference>
<dbReference type="Pfam" id="PF05193">
    <property type="entry name" value="Peptidase_M16_C"/>
    <property type="match status" value="2"/>
</dbReference>
<evidence type="ECO:0000313" key="6">
    <source>
        <dbReference type="EMBL" id="EHD14526.1"/>
    </source>
</evidence>
<feature type="domain" description="Peptidase M16 C-terminal" evidence="5">
    <location>
        <begin position="668"/>
        <end position="847"/>
    </location>
</feature>
<evidence type="ECO:0000256" key="2">
    <source>
        <dbReference type="ARBA" id="ARBA00023049"/>
    </source>
</evidence>
<dbReference type="PANTHER" id="PTHR11851:SF49">
    <property type="entry name" value="MITOCHONDRIAL-PROCESSING PEPTIDASE SUBUNIT ALPHA"/>
    <property type="match status" value="1"/>
</dbReference>
<feature type="domain" description="Peptidase M16 C-terminal" evidence="5">
    <location>
        <begin position="225"/>
        <end position="396"/>
    </location>
</feature>
<dbReference type="SUPFAM" id="SSF63411">
    <property type="entry name" value="LuxS/MPP-like metallohydrolase"/>
    <property type="match status" value="4"/>
</dbReference>
<protein>
    <submittedName>
        <fullName evidence="6">Insulinase protein</fullName>
    </submittedName>
</protein>
<keyword evidence="3" id="KW-0732">Signal</keyword>
<proteinExistence type="inferred from homology"/>
<dbReference type="InterPro" id="IPR011249">
    <property type="entry name" value="Metalloenz_LuxS/M16"/>
</dbReference>
<dbReference type="InterPro" id="IPR011765">
    <property type="entry name" value="Pept_M16_N"/>
</dbReference>
<feature type="signal peptide" evidence="3">
    <location>
        <begin position="1"/>
        <end position="22"/>
    </location>
</feature>
<sequence>MKISLSKATLSLALLTSTPLMGAAFFSQHAFAQKITTDPITLPTKSPAKAESSVLIKQDVVRKTLQNGLRVIVVKDPLAPVITAQISYLVGSNQAPAGFPGTAHALEHMMFRGSTGLDKDQLAVLGAQLGGSYNAFTTENVTQYYYTAPAEDLNIMLKIEALRMGGLSLNAADWEKERGAIEQEVSRDLSSPIYKYVSELQKIMFDGTPYEHDALGTRPSFDKTTVAILRKFYETYYAPNNAILVISGDVDPNKAIAQVEKDFGSIPRKDIPKSKPFTLKPIKAQTLTYPTDFPTSLVTIAWRMPGERSKNFAVADILSDVISSQRGALYGLVPQGKALMADFEYVPKGDVGFGVAIAAFPKGQDYKPVLNEVKQIIQNIHEHGVSPELVEAAKRKEIASLAFSANSITGLASSWSTALAFQGLNDPNEMAAAYQAVTPEQVNELAKQILNPDEAITAILTPENSGKPISNKGYGGAESFASVPDKPVKLPEWAESALKKLNVPKESAQPTDMTLSNGIRLIVQPIHVSNTISIFGQIRQNPSLQEGKGKEGIADITDDMFKYGTKTLDRLAFRKAVDDIAADVSAGSDFSLSVLAPDFDRGVQLLADNELNPAFDQKFFDIVKQQTSQSLVGLYQSPGYHFSRAISKAINPPNDPSLRQANPQQVMKLTVQDLNDFYKKSFRPDLTTIVVAGNITPAQAKATIEKYFGQWKAEGPKPDLNMPKRPNSKSSYVHVPDKSAVQNSVALVESINMNVHQPDHYLLNLGNEVLSGGFAGRFYKDLRVKTGYVYNVNSDFDWSQTRGAYSITFGADPDKVSLARKAALKDLTAMQTTPITEDELQLAKASLLRSIPLQEASVNGIADRYLTYTSLGLPLNSSHIAAESYYKATAAEIQKAFQTYIRPKDLAQIIKGPNTP</sequence>
<keyword evidence="2" id="KW-0645">Protease</keyword>